<proteinExistence type="inferred from homology"/>
<name>A0A1F5MHK8_9BACT</name>
<accession>A0A1F5MHK8</accession>
<dbReference type="GO" id="GO:0008986">
    <property type="term" value="F:pyruvate, water dikinase activity"/>
    <property type="evidence" value="ECO:0007669"/>
    <property type="project" value="InterPro"/>
</dbReference>
<dbReference type="Proteomes" id="UP000178859">
    <property type="component" value="Unassembled WGS sequence"/>
</dbReference>
<dbReference type="PANTHER" id="PTHR43030:SF1">
    <property type="entry name" value="PHOSPHOENOLPYRUVATE SYNTHASE"/>
    <property type="match status" value="1"/>
</dbReference>
<comment type="caution">
    <text evidence="5">The sequence shown here is derived from an EMBL/GenBank/DDBJ whole genome shotgun (WGS) entry which is preliminary data.</text>
</comment>
<dbReference type="SUPFAM" id="SSF51621">
    <property type="entry name" value="Phosphoenolpyruvate/pyruvate domain"/>
    <property type="match status" value="1"/>
</dbReference>
<comment type="similarity">
    <text evidence="1">Belongs to the PEP-utilizing enzyme family.</text>
</comment>
<dbReference type="Pfam" id="PF02896">
    <property type="entry name" value="PEP-utilizers_C"/>
    <property type="match status" value="1"/>
</dbReference>
<evidence type="ECO:0000313" key="6">
    <source>
        <dbReference type="Proteomes" id="UP000178859"/>
    </source>
</evidence>
<keyword evidence="3" id="KW-0067">ATP-binding</keyword>
<dbReference type="EMBL" id="MFDT01000041">
    <property type="protein sequence ID" value="OGE64770.1"/>
    <property type="molecule type" value="Genomic_DNA"/>
</dbReference>
<dbReference type="AlphaFoldDB" id="A0A1F5MHK8"/>
<dbReference type="InterPro" id="IPR015813">
    <property type="entry name" value="Pyrv/PenolPyrv_kinase-like_dom"/>
</dbReference>
<evidence type="ECO:0000256" key="3">
    <source>
        <dbReference type="ARBA" id="ARBA00022840"/>
    </source>
</evidence>
<reference evidence="5 6" key="1">
    <citation type="journal article" date="2016" name="Nat. Commun.">
        <title>Thousands of microbial genomes shed light on interconnected biogeochemical processes in an aquifer system.</title>
        <authorList>
            <person name="Anantharaman K."/>
            <person name="Brown C.T."/>
            <person name="Hug L.A."/>
            <person name="Sharon I."/>
            <person name="Castelle C.J."/>
            <person name="Probst A.J."/>
            <person name="Thomas B.C."/>
            <person name="Singh A."/>
            <person name="Wilkins M.J."/>
            <person name="Karaoz U."/>
            <person name="Brodie E.L."/>
            <person name="Williams K.H."/>
            <person name="Hubbard S.S."/>
            <person name="Banfield J.F."/>
        </authorList>
    </citation>
    <scope>NUCLEOTIDE SEQUENCE [LARGE SCALE GENOMIC DNA]</scope>
</reference>
<dbReference type="InterPro" id="IPR006319">
    <property type="entry name" value="PEP_synth"/>
</dbReference>
<evidence type="ECO:0000256" key="1">
    <source>
        <dbReference type="ARBA" id="ARBA00007837"/>
    </source>
</evidence>
<protein>
    <recommendedName>
        <fullName evidence="4">PEP-utilising enzyme C-terminal domain-containing protein</fullName>
    </recommendedName>
</protein>
<organism evidence="5 6">
    <name type="scientific">Candidatus Daviesbacteria bacterium RIFCSPLOWO2_02_FULL_36_7</name>
    <dbReference type="NCBI Taxonomy" id="1797792"/>
    <lineage>
        <taxon>Bacteria</taxon>
        <taxon>Candidatus Daviesiibacteriota</taxon>
    </lineage>
</organism>
<evidence type="ECO:0000313" key="5">
    <source>
        <dbReference type="EMBL" id="OGE64770.1"/>
    </source>
</evidence>
<gene>
    <name evidence="5" type="ORF">A3I48_00125</name>
</gene>
<dbReference type="InterPro" id="IPR000121">
    <property type="entry name" value="PEP_util_C"/>
</dbReference>
<sequence>MIEILPIKLLTEEDAPIFGLSSVALGKLARANLPVAPGIVITAPHLKLKTILEHHNFGSKEVFTQSLTLIHKEIRQIPVPQILTQETGKHKQFLLAGKKIKSVKDLWFSLLDIWLSQVKQRLWNRGFYIGITDGLDTQVVIFIKKLESFGIAYFDPLQDDVQILVKTGKLHPNDLKNIFSQVQIANKKLFIPQEYEWVIDHGIKLVGIKPYTPPSVIPISSSLPIKPRGDSKIKSAVKVFLDFSEGFTIEKDVDPDLIGVDGIFIASEKIFDLNKPQDSFENLVFRVVESAITFPDSPVLVKLADKSEGMGKVRGSLRLLHQKSLFDPLMEVLDFARHKKDLLNVHIVIPFVRGVNELLQIKRELAVKKLMRKNSLQIWMEVATPENIVNLENYLMGGIDGVVLNLNELIAFFNGFDPQEGNLAFYKNEIDGLLKFLEDGIRVLHKSKVPFIAYGSLTLDQKVLEFLVEKGVYGIVTERYEVHSAHDLLYQMEKRIVLRRV</sequence>
<dbReference type="GO" id="GO:0005524">
    <property type="term" value="F:ATP binding"/>
    <property type="evidence" value="ECO:0007669"/>
    <property type="project" value="UniProtKB-KW"/>
</dbReference>
<dbReference type="InterPro" id="IPR040442">
    <property type="entry name" value="Pyrv_kinase-like_dom_sf"/>
</dbReference>
<dbReference type="Gene3D" id="3.20.20.60">
    <property type="entry name" value="Phosphoenolpyruvate-binding domains"/>
    <property type="match status" value="1"/>
</dbReference>
<dbReference type="PANTHER" id="PTHR43030">
    <property type="entry name" value="PHOSPHOENOLPYRUVATE SYNTHASE"/>
    <property type="match status" value="1"/>
</dbReference>
<keyword evidence="2" id="KW-0547">Nucleotide-binding</keyword>
<evidence type="ECO:0000256" key="2">
    <source>
        <dbReference type="ARBA" id="ARBA00022741"/>
    </source>
</evidence>
<feature type="domain" description="PEP-utilising enzyme C-terminal" evidence="4">
    <location>
        <begin position="314"/>
        <end position="492"/>
    </location>
</feature>
<evidence type="ECO:0000259" key="4">
    <source>
        <dbReference type="Pfam" id="PF02896"/>
    </source>
</evidence>